<reference evidence="2" key="1">
    <citation type="submission" date="2025-08" db="UniProtKB">
        <authorList>
            <consortium name="RefSeq"/>
        </authorList>
    </citation>
    <scope>IDENTIFICATION</scope>
    <source>
        <strain evidence="2">Tuebingen</strain>
        <tissue evidence="2">Fibroblasts and whole tissue</tissue>
    </source>
</reference>
<organism evidence="1 2">
    <name type="scientific">Danio rerio</name>
    <name type="common">Zebrafish</name>
    <name type="synonym">Brachydanio rerio</name>
    <dbReference type="NCBI Taxonomy" id="7955"/>
    <lineage>
        <taxon>Eukaryota</taxon>
        <taxon>Metazoa</taxon>
        <taxon>Chordata</taxon>
        <taxon>Craniata</taxon>
        <taxon>Vertebrata</taxon>
        <taxon>Euteleostomi</taxon>
        <taxon>Actinopterygii</taxon>
        <taxon>Neopterygii</taxon>
        <taxon>Teleostei</taxon>
        <taxon>Ostariophysi</taxon>
        <taxon>Cypriniformes</taxon>
        <taxon>Danionidae</taxon>
        <taxon>Danioninae</taxon>
        <taxon>Danio</taxon>
    </lineage>
</organism>
<name>A0AC58JMW1_DANRE</name>
<dbReference type="RefSeq" id="XP_073807822.1">
    <property type="nucleotide sequence ID" value="XM_073951721.1"/>
</dbReference>
<protein>
    <submittedName>
        <fullName evidence="2">Endoglin</fullName>
    </submittedName>
</protein>
<keyword evidence="1" id="KW-1185">Reference proteome</keyword>
<accession>A0AC58JMW1</accession>
<proteinExistence type="predicted"/>
<sequence length="559" mass="61300">MKSICCVLVLCLLLCRRSTASESICELKDVSGNSNDWIVLREKPLGCWTDFQTENGTEVHIINLEDNPSVFTVNLLKANKSVVIFTSSSAQSSHAMLFDNPAVSIYVTNKTSLTFIHPTQKPLQILTAPPAGNVSAVLRWAAETFGGVTSVTNARNPKTITFTGVKGSQNSSRCELMPETPTEKPFIHLELNEPIEALKSCYMKHEGEKLHIINIPDGVTIRHVSVHLLSDCNVVLRGPAGTHWIIKNSLRIGILSNNQIHLQSFPLRPRMAISDNPTDIRQKALSYFSSGFISSYSEIRLNVTNVELWITDYSISSAPTEVEKTTPSPTSPPFPVQMQLFSSPDFTTPIDNNSRVLSDKRVYAEISSQTFREASIRVSSCWVRSTPVTREMPFREEPCFIKDCPKRLSFSFQILQDLPAGSWDLECAVKLCGVKRINNEESCTSETPVKRNVQVKPFTPTTNSCFEFGLSAVLGIAFGGFLIGVLLTGALWFIKIRTGHPVALGMRSTAAELSVLSISGCPCGLTKRQPVPTHPSPSENSSANASIGSTQSTPTSSMA</sequence>
<gene>
    <name evidence="2" type="primary">eng</name>
</gene>
<evidence type="ECO:0000313" key="1">
    <source>
        <dbReference type="Proteomes" id="UP000000437"/>
    </source>
</evidence>
<evidence type="ECO:0000313" key="2">
    <source>
        <dbReference type="RefSeq" id="XP_073807822.1"/>
    </source>
</evidence>
<dbReference type="Proteomes" id="UP000000437">
    <property type="component" value="Chromosome 5"/>
</dbReference>